<dbReference type="EC" id="2.7.13.3" evidence="3"/>
<dbReference type="PROSITE" id="PS50109">
    <property type="entry name" value="HIS_KIN"/>
    <property type="match status" value="1"/>
</dbReference>
<dbReference type="SUPFAM" id="SSF55874">
    <property type="entry name" value="ATPase domain of HSP90 chaperone/DNA topoisomerase II/histidine kinase"/>
    <property type="match status" value="2"/>
</dbReference>
<dbReference type="PROSITE" id="PS50110">
    <property type="entry name" value="RESPONSE_REGULATORY"/>
    <property type="match status" value="1"/>
</dbReference>
<dbReference type="CDD" id="cd16936">
    <property type="entry name" value="HATPase_RsbW-like"/>
    <property type="match status" value="1"/>
</dbReference>
<comment type="catalytic activity">
    <reaction evidence="1">
        <text>ATP + protein L-histidine = ADP + protein N-phospho-L-histidine.</text>
        <dbReference type="EC" id="2.7.13.3"/>
    </reaction>
</comment>
<evidence type="ECO:0000256" key="1">
    <source>
        <dbReference type="ARBA" id="ARBA00000085"/>
    </source>
</evidence>
<dbReference type="InterPro" id="IPR005467">
    <property type="entry name" value="His_kinase_dom"/>
</dbReference>
<keyword evidence="4 8" id="KW-0597">Phosphoprotein</keyword>
<dbReference type="Gene3D" id="3.30.450.20">
    <property type="entry name" value="PAS domain"/>
    <property type="match status" value="1"/>
</dbReference>
<protein>
    <recommendedName>
        <fullName evidence="3">histidine kinase</fullName>
        <ecNumber evidence="3">2.7.13.3</ecNumber>
    </recommendedName>
</protein>
<sequence length="1019" mass="107436">MPETIPRTTARREARTTVRPTGEGRTFSAEELVVSKTDPRGVITYANDVFLRVGAHTLDEWLSGCGRRPPASWPTCAAEPRGAGCGSPPHPAAACTVTVSAAAGRPPGPDVGRGPRALACARGGVVLEVRVSADAAARPETAGVFAGDSENGRLMAAFDWSTTPVGPVEDWPAGLRHAVRTVLASRFPMILTWGPRYTQFYNDAYATLIGAKHPGAIGEDLRVTLAEGWAALQEPVEHAMATREASWIPQLLLLLERAGYREETYFTVSHAPAFGDAGEVAGMHAVCTEVTRQVVAERRQRLLHAVSTAAGRREDEHDLAVQVCRALGEEPLDVPLAAVYLTGDGGRLRRAAVAGEAADRLPAVAASAEELRRVDVAALGVAGGPFGDAVGDAVVLPLSGGAGREPVGALLVGVNPNRALDAEYRTFHELLAGQVAGAVVDARAYAAERARAEALAELDRAKTTFFSDVSHELRTPLTLLLAPITDALAESGGALPPAVREQLTLALRNGQRLKRLVDDLLEFVSIESGRTAAVRVGVDLAATTAELAGVLRAAAERAGLTLTVDCPPLSRPAAVDPRMWEKVVLNLVANAVKYTFVGGIVVRLRAEDDEVVLQVSDTGVGIPATELPALFERFHRVPDSPARSREGTGLGLALVRELAGLHGGTVDVQSAPGVGSTFTVRLPFGEPDTTEVPPSVPAAVRGAALTPWDDDPSWSERPAAPPGVLGTVLVVDDNADMRAYLTRLLAPSWTVRTAADGEEALRDVARSRPDVVLTDVMMPGVDGFGLLRALRADPGTRTVPVVMLTARAGQEAAVEGFDAGVDDYLAKPFESAELLGRLRSVLERSRGRREPAPPAPAAPRAAAPVPRPPRPRAERAAPVPAPAPAASGPVPATAWRFPSTPASIPPLRRRLRALLTDAGLDEHRVYDLLLAACEAATNAVEHAQDPTEPFVDVRVTVEDGAVEIAVHDHGQWRERTASMDRGRGSMLMSAFADVVATTGPTGTTVVIRSPRPSDGHTAA</sequence>
<dbReference type="SUPFAM" id="SSF55781">
    <property type="entry name" value="GAF domain-like"/>
    <property type="match status" value="1"/>
</dbReference>
<dbReference type="FunFam" id="3.30.565.10:FF:000006">
    <property type="entry name" value="Sensor histidine kinase WalK"/>
    <property type="match status" value="1"/>
</dbReference>
<dbReference type="CDD" id="cd16922">
    <property type="entry name" value="HATPase_EvgS-ArcB-TorS-like"/>
    <property type="match status" value="1"/>
</dbReference>
<dbReference type="CDD" id="cd00082">
    <property type="entry name" value="HisKA"/>
    <property type="match status" value="1"/>
</dbReference>
<dbReference type="SUPFAM" id="SSF52172">
    <property type="entry name" value="CheY-like"/>
    <property type="match status" value="1"/>
</dbReference>
<dbReference type="SUPFAM" id="SSF47384">
    <property type="entry name" value="Homodimeric domain of signal transducing histidine kinase"/>
    <property type="match status" value="1"/>
</dbReference>
<dbReference type="SMART" id="SM00387">
    <property type="entry name" value="HATPase_c"/>
    <property type="match status" value="1"/>
</dbReference>
<keyword evidence="5" id="KW-0808">Transferase</keyword>
<keyword evidence="6 12" id="KW-0418">Kinase</keyword>
<keyword evidence="13" id="KW-1185">Reference proteome</keyword>
<evidence type="ECO:0000256" key="4">
    <source>
        <dbReference type="ARBA" id="ARBA00022553"/>
    </source>
</evidence>
<dbReference type="Pfam" id="PF13581">
    <property type="entry name" value="HATPase_c_2"/>
    <property type="match status" value="1"/>
</dbReference>
<evidence type="ECO:0000313" key="12">
    <source>
        <dbReference type="EMBL" id="SFQ00990.1"/>
    </source>
</evidence>
<dbReference type="GO" id="GO:0005886">
    <property type="term" value="C:plasma membrane"/>
    <property type="evidence" value="ECO:0007669"/>
    <property type="project" value="UniProtKB-SubCell"/>
</dbReference>
<dbReference type="Gene3D" id="3.30.565.10">
    <property type="entry name" value="Histidine kinase-like ATPase, C-terminal domain"/>
    <property type="match status" value="2"/>
</dbReference>
<dbReference type="Pfam" id="PF02518">
    <property type="entry name" value="HATPase_c"/>
    <property type="match status" value="1"/>
</dbReference>
<keyword evidence="7" id="KW-0902">Two-component regulatory system</keyword>
<dbReference type="Proteomes" id="UP000198857">
    <property type="component" value="Unassembled WGS sequence"/>
</dbReference>
<dbReference type="InterPro" id="IPR036097">
    <property type="entry name" value="HisK_dim/P_sf"/>
</dbReference>
<evidence type="ECO:0000256" key="6">
    <source>
        <dbReference type="ARBA" id="ARBA00022777"/>
    </source>
</evidence>
<evidence type="ECO:0000313" key="13">
    <source>
        <dbReference type="Proteomes" id="UP000198857"/>
    </source>
</evidence>
<evidence type="ECO:0000256" key="3">
    <source>
        <dbReference type="ARBA" id="ARBA00012438"/>
    </source>
</evidence>
<evidence type="ECO:0000256" key="5">
    <source>
        <dbReference type="ARBA" id="ARBA00022679"/>
    </source>
</evidence>
<feature type="modified residue" description="4-aspartylphosphate" evidence="8">
    <location>
        <position position="775"/>
    </location>
</feature>
<evidence type="ECO:0000256" key="7">
    <source>
        <dbReference type="ARBA" id="ARBA00023012"/>
    </source>
</evidence>
<dbReference type="InterPro" id="IPR003594">
    <property type="entry name" value="HATPase_dom"/>
</dbReference>
<dbReference type="PANTHER" id="PTHR43547:SF2">
    <property type="entry name" value="HYBRID SIGNAL TRANSDUCTION HISTIDINE KINASE C"/>
    <property type="match status" value="1"/>
</dbReference>
<proteinExistence type="predicted"/>
<dbReference type="EMBL" id="FOWQ01000012">
    <property type="protein sequence ID" value="SFQ00990.1"/>
    <property type="molecule type" value="Genomic_DNA"/>
</dbReference>
<dbReference type="InterPro" id="IPR001789">
    <property type="entry name" value="Sig_transdc_resp-reg_receiver"/>
</dbReference>
<dbReference type="AlphaFoldDB" id="A0A1I5V0H0"/>
<dbReference type="InterPro" id="IPR004358">
    <property type="entry name" value="Sig_transdc_His_kin-like_C"/>
</dbReference>
<dbReference type="InterPro" id="IPR003661">
    <property type="entry name" value="HisK_dim/P_dom"/>
</dbReference>
<feature type="domain" description="Histidine kinase" evidence="10">
    <location>
        <begin position="468"/>
        <end position="686"/>
    </location>
</feature>
<organism evidence="12 13">
    <name type="scientific">Geodermatophilus dictyosporus</name>
    <dbReference type="NCBI Taxonomy" id="1523247"/>
    <lineage>
        <taxon>Bacteria</taxon>
        <taxon>Bacillati</taxon>
        <taxon>Actinomycetota</taxon>
        <taxon>Actinomycetes</taxon>
        <taxon>Geodermatophilales</taxon>
        <taxon>Geodermatophilaceae</taxon>
        <taxon>Geodermatophilus</taxon>
    </lineage>
</organism>
<evidence type="ECO:0000256" key="2">
    <source>
        <dbReference type="ARBA" id="ARBA00004236"/>
    </source>
</evidence>
<dbReference type="InterPro" id="IPR036890">
    <property type="entry name" value="HATPase_C_sf"/>
</dbReference>
<dbReference type="Pfam" id="PF00512">
    <property type="entry name" value="HisKA"/>
    <property type="match status" value="1"/>
</dbReference>
<evidence type="ECO:0000259" key="11">
    <source>
        <dbReference type="PROSITE" id="PS50110"/>
    </source>
</evidence>
<feature type="domain" description="Response regulatory" evidence="11">
    <location>
        <begin position="727"/>
        <end position="842"/>
    </location>
</feature>
<reference evidence="13" key="1">
    <citation type="submission" date="2016-10" db="EMBL/GenBank/DDBJ databases">
        <authorList>
            <person name="Varghese N."/>
            <person name="Submissions S."/>
        </authorList>
    </citation>
    <scope>NUCLEOTIDE SEQUENCE [LARGE SCALE GENOMIC DNA]</scope>
    <source>
        <strain evidence="13">DSM 44208</strain>
    </source>
</reference>
<dbReference type="Gene3D" id="1.10.287.130">
    <property type="match status" value="1"/>
</dbReference>
<dbReference type="SMART" id="SM00448">
    <property type="entry name" value="REC"/>
    <property type="match status" value="1"/>
</dbReference>
<dbReference type="SMART" id="SM00388">
    <property type="entry name" value="HisKA"/>
    <property type="match status" value="1"/>
</dbReference>
<dbReference type="Gene3D" id="3.30.450.40">
    <property type="match status" value="1"/>
</dbReference>
<evidence type="ECO:0000256" key="8">
    <source>
        <dbReference type="PROSITE-ProRule" id="PRU00169"/>
    </source>
</evidence>
<comment type="subcellular location">
    <subcellularLocation>
        <location evidence="2">Cell membrane</location>
    </subcellularLocation>
</comment>
<dbReference type="Pfam" id="PF00072">
    <property type="entry name" value="Response_reg"/>
    <property type="match status" value="1"/>
</dbReference>
<evidence type="ECO:0000259" key="10">
    <source>
        <dbReference type="PROSITE" id="PS50109"/>
    </source>
</evidence>
<accession>A0A1I5V0H0</accession>
<dbReference type="Gene3D" id="3.40.50.2300">
    <property type="match status" value="1"/>
</dbReference>
<gene>
    <name evidence="12" type="ORF">SAMN05660464_0465</name>
</gene>
<dbReference type="PRINTS" id="PR00344">
    <property type="entry name" value="BCTRLSENSOR"/>
</dbReference>
<feature type="region of interest" description="Disordered" evidence="9">
    <location>
        <begin position="844"/>
        <end position="894"/>
    </location>
</feature>
<name>A0A1I5V0H0_9ACTN</name>
<dbReference type="InterPro" id="IPR011006">
    <property type="entry name" value="CheY-like_superfamily"/>
</dbReference>
<feature type="region of interest" description="Disordered" evidence="9">
    <location>
        <begin position="1"/>
        <end position="23"/>
    </location>
</feature>
<dbReference type="STRING" id="1523247.SAMN05660464_0465"/>
<dbReference type="InterPro" id="IPR029016">
    <property type="entry name" value="GAF-like_dom_sf"/>
</dbReference>
<dbReference type="GO" id="GO:0000155">
    <property type="term" value="F:phosphorelay sensor kinase activity"/>
    <property type="evidence" value="ECO:0007669"/>
    <property type="project" value="InterPro"/>
</dbReference>
<dbReference type="PANTHER" id="PTHR43547">
    <property type="entry name" value="TWO-COMPONENT HISTIDINE KINASE"/>
    <property type="match status" value="1"/>
</dbReference>
<evidence type="ECO:0000256" key="9">
    <source>
        <dbReference type="SAM" id="MobiDB-lite"/>
    </source>
</evidence>